<dbReference type="eggNOG" id="COG2367">
    <property type="taxonomic scope" value="Bacteria"/>
</dbReference>
<proteinExistence type="predicted"/>
<dbReference type="Pfam" id="PF13354">
    <property type="entry name" value="Beta-lactamase2"/>
    <property type="match status" value="1"/>
</dbReference>
<dbReference type="GO" id="GO:0046677">
    <property type="term" value="P:response to antibiotic"/>
    <property type="evidence" value="ECO:0007669"/>
    <property type="project" value="InterPro"/>
</dbReference>
<dbReference type="RefSeq" id="WP_011564689.1">
    <property type="nucleotide sequence ID" value="NC_008148.1"/>
</dbReference>
<dbReference type="PANTHER" id="PTHR35333:SF4">
    <property type="entry name" value="SLR0121 PROTEIN"/>
    <property type="match status" value="1"/>
</dbReference>
<dbReference type="GO" id="GO:0008800">
    <property type="term" value="F:beta-lactamase activity"/>
    <property type="evidence" value="ECO:0007669"/>
    <property type="project" value="InterPro"/>
</dbReference>
<evidence type="ECO:0000313" key="3">
    <source>
        <dbReference type="EMBL" id="ABG04672.1"/>
    </source>
</evidence>
<feature type="compositionally biased region" description="Low complexity" evidence="1">
    <location>
        <begin position="45"/>
        <end position="57"/>
    </location>
</feature>
<dbReference type="KEGG" id="rxy:Rxyl_1712"/>
<feature type="region of interest" description="Disordered" evidence="1">
    <location>
        <begin position="552"/>
        <end position="576"/>
    </location>
</feature>
<evidence type="ECO:0000313" key="4">
    <source>
        <dbReference type="Proteomes" id="UP000006637"/>
    </source>
</evidence>
<feature type="compositionally biased region" description="Basic and acidic residues" evidence="1">
    <location>
        <begin position="552"/>
        <end position="561"/>
    </location>
</feature>
<feature type="region of interest" description="Disordered" evidence="1">
    <location>
        <begin position="45"/>
        <end position="76"/>
    </location>
</feature>
<dbReference type="InterPro" id="IPR045155">
    <property type="entry name" value="Beta-lactam_cat"/>
</dbReference>
<dbReference type="SUPFAM" id="SSF56601">
    <property type="entry name" value="beta-lactamase/transpeptidase-like"/>
    <property type="match status" value="1"/>
</dbReference>
<name>Q1AVA6_RUBXD</name>
<dbReference type="GO" id="GO:0030655">
    <property type="term" value="P:beta-lactam antibiotic catabolic process"/>
    <property type="evidence" value="ECO:0007669"/>
    <property type="project" value="InterPro"/>
</dbReference>
<gene>
    <name evidence="3" type="ordered locus">Rxyl_1712</name>
</gene>
<dbReference type="PANTHER" id="PTHR35333">
    <property type="entry name" value="BETA-LACTAMASE"/>
    <property type="match status" value="1"/>
</dbReference>
<evidence type="ECO:0000259" key="2">
    <source>
        <dbReference type="Pfam" id="PF13354"/>
    </source>
</evidence>
<sequence>MGARERASFRKRRIRRRRARALLALFVAATAAALAWRGLPALEGPAGPGEGQAPVPQRVGAAREPSASPLGAPDPPELTLAGHAYEAVAGELPGVRPRDVGGVHQSVLDPSWASARIEPPGLKGGRYYAVFLRREGGSWRAERSVLIEDQAHPKDVKTLLGGVPEDLVSPLFPRERPARAGSPAARAVQEVERATGREGWEAGEVKSSGPYHRVRVQKEGGGEEAWTYVYLRGEQLAAAGREITSAELPGFPRGLVEEGGMASPEPSRIPPPDPVAQDLPEGEYRERVERALEEAAGVVREHPGVAGFYVRDLKSGAGYGVRPDQVFFSASTIKVPVMIAVYRRIDQGRLHYSDRIVTTEEDWAAGAGWLRWQTPGARSTVEDALWLMIAQSDNVATNALVRLVGGPGYVNEVARSLGAEDTALHWKLSSERAAVPSLDNRTTPRDMALLLAKIRSGEAASRYACREMLGLLEQNNLEWWIEGGVPPGVKVANKGGWLDSTYNDAGIVEYEERPYVLAVFTEYGPGLGEGGRYLQRISRAVWLAQSGKTLEEYGREQEKGETTASGRPSSSGAPSP</sequence>
<reference evidence="3 4" key="1">
    <citation type="submission" date="2006-06" db="EMBL/GenBank/DDBJ databases">
        <title>Complete sequence of Rubrobacter xylanophilus DSM 9941.</title>
        <authorList>
            <consortium name="US DOE Joint Genome Institute"/>
            <person name="Copeland A."/>
            <person name="Lucas S."/>
            <person name="Lapidus A."/>
            <person name="Barry K."/>
            <person name="Detter J.C."/>
            <person name="Glavina del Rio T."/>
            <person name="Hammon N."/>
            <person name="Israni S."/>
            <person name="Dalin E."/>
            <person name="Tice H."/>
            <person name="Pitluck S."/>
            <person name="Munk A.C."/>
            <person name="Brettin T."/>
            <person name="Bruce D."/>
            <person name="Han C."/>
            <person name="Tapia R."/>
            <person name="Gilna P."/>
            <person name="Schmutz J."/>
            <person name="Larimer F."/>
            <person name="Land M."/>
            <person name="Hauser L."/>
            <person name="Kyrpides N."/>
            <person name="Lykidis A."/>
            <person name="da Costa M.S."/>
            <person name="Rainey F.A."/>
            <person name="Empadinhas N."/>
            <person name="Jolivet E."/>
            <person name="Battista J.R."/>
            <person name="Richardson P."/>
        </authorList>
    </citation>
    <scope>NUCLEOTIDE SEQUENCE [LARGE SCALE GENOMIC DNA]</scope>
    <source>
        <strain evidence="4">DSM 9941 / NBRC 16129 / PRD-1</strain>
    </source>
</reference>
<feature type="compositionally biased region" description="Low complexity" evidence="1">
    <location>
        <begin position="564"/>
        <end position="576"/>
    </location>
</feature>
<dbReference type="EMBL" id="CP000386">
    <property type="protein sequence ID" value="ABG04672.1"/>
    <property type="molecule type" value="Genomic_DNA"/>
</dbReference>
<dbReference type="Gene3D" id="3.40.710.10">
    <property type="entry name" value="DD-peptidase/beta-lactamase superfamily"/>
    <property type="match status" value="1"/>
</dbReference>
<dbReference type="Proteomes" id="UP000006637">
    <property type="component" value="Chromosome"/>
</dbReference>
<protein>
    <submittedName>
        <fullName evidence="3">Beta-lactamase</fullName>
    </submittedName>
</protein>
<dbReference type="AlphaFoldDB" id="Q1AVA6"/>
<accession>Q1AVA6</accession>
<dbReference type="InterPro" id="IPR000871">
    <property type="entry name" value="Beta-lactam_class-A"/>
</dbReference>
<keyword evidence="4" id="KW-1185">Reference proteome</keyword>
<dbReference type="STRING" id="266117.Rxyl_1712"/>
<dbReference type="InterPro" id="IPR012338">
    <property type="entry name" value="Beta-lactam/transpept-like"/>
</dbReference>
<dbReference type="HOGENOM" id="CLU_435380_0_0_11"/>
<organism evidence="3 4">
    <name type="scientific">Rubrobacter xylanophilus (strain DSM 9941 / JCM 11954 / NBRC 16129 / PRD-1)</name>
    <dbReference type="NCBI Taxonomy" id="266117"/>
    <lineage>
        <taxon>Bacteria</taxon>
        <taxon>Bacillati</taxon>
        <taxon>Actinomycetota</taxon>
        <taxon>Rubrobacteria</taxon>
        <taxon>Rubrobacterales</taxon>
        <taxon>Rubrobacteraceae</taxon>
        <taxon>Rubrobacter</taxon>
    </lineage>
</organism>
<feature type="domain" description="Beta-lactamase class A catalytic" evidence="2">
    <location>
        <begin position="307"/>
        <end position="521"/>
    </location>
</feature>
<evidence type="ECO:0000256" key="1">
    <source>
        <dbReference type="SAM" id="MobiDB-lite"/>
    </source>
</evidence>